<dbReference type="Pfam" id="PF00300">
    <property type="entry name" value="His_Phos_1"/>
    <property type="match status" value="1"/>
</dbReference>
<dbReference type="Proteomes" id="UP001139485">
    <property type="component" value="Unassembled WGS sequence"/>
</dbReference>
<keyword evidence="2" id="KW-1133">Transmembrane helix</keyword>
<keyword evidence="4" id="KW-1185">Reference proteome</keyword>
<dbReference type="RefSeq" id="WP_250826429.1">
    <property type="nucleotide sequence ID" value="NZ_JAMOIL010000005.1"/>
</dbReference>
<evidence type="ECO:0000256" key="1">
    <source>
        <dbReference type="SAM" id="MobiDB-lite"/>
    </source>
</evidence>
<dbReference type="InterPro" id="IPR013078">
    <property type="entry name" value="His_Pase_superF_clade-1"/>
</dbReference>
<reference evidence="3" key="1">
    <citation type="submission" date="2022-05" db="EMBL/GenBank/DDBJ databases">
        <authorList>
            <person name="Tuo L."/>
        </authorList>
    </citation>
    <scope>NUCLEOTIDE SEQUENCE</scope>
    <source>
        <strain evidence="3">BSK12Z-4</strain>
    </source>
</reference>
<dbReference type="Gene3D" id="3.40.50.1240">
    <property type="entry name" value="Phosphoglycerate mutase-like"/>
    <property type="match status" value="1"/>
</dbReference>
<dbReference type="SUPFAM" id="SSF53254">
    <property type="entry name" value="Phosphoglycerate mutase-like"/>
    <property type="match status" value="1"/>
</dbReference>
<dbReference type="AlphaFoldDB" id="A0A9X2D5E2"/>
<evidence type="ECO:0000256" key="2">
    <source>
        <dbReference type="SAM" id="Phobius"/>
    </source>
</evidence>
<proteinExistence type="predicted"/>
<dbReference type="InterPro" id="IPR029033">
    <property type="entry name" value="His_PPase_superfam"/>
</dbReference>
<evidence type="ECO:0000313" key="3">
    <source>
        <dbReference type="EMBL" id="MCM0619633.1"/>
    </source>
</evidence>
<feature type="transmembrane region" description="Helical" evidence="2">
    <location>
        <begin position="304"/>
        <end position="326"/>
    </location>
</feature>
<keyword evidence="2" id="KW-0472">Membrane</keyword>
<protein>
    <submittedName>
        <fullName evidence="3">Histidine phosphatase family protein</fullName>
    </submittedName>
</protein>
<dbReference type="EMBL" id="JAMOIL010000005">
    <property type="protein sequence ID" value="MCM0619633.1"/>
    <property type="molecule type" value="Genomic_DNA"/>
</dbReference>
<comment type="caution">
    <text evidence="3">The sequence shown here is derived from an EMBL/GenBank/DDBJ whole genome shotgun (WGS) entry which is preliminary data.</text>
</comment>
<gene>
    <name evidence="3" type="ORF">M8330_04910</name>
</gene>
<evidence type="ECO:0000313" key="4">
    <source>
        <dbReference type="Proteomes" id="UP001139485"/>
    </source>
</evidence>
<feature type="transmembrane region" description="Helical" evidence="2">
    <location>
        <begin position="275"/>
        <end position="292"/>
    </location>
</feature>
<accession>A0A9X2D5E2</accession>
<keyword evidence="2" id="KW-0812">Transmembrane</keyword>
<feature type="compositionally biased region" description="Low complexity" evidence="1">
    <location>
        <begin position="210"/>
        <end position="225"/>
    </location>
</feature>
<feature type="region of interest" description="Disordered" evidence="1">
    <location>
        <begin position="205"/>
        <end position="228"/>
    </location>
</feature>
<feature type="transmembrane region" description="Helical" evidence="2">
    <location>
        <begin position="242"/>
        <end position="263"/>
    </location>
</feature>
<organism evidence="3 4">
    <name type="scientific">Nocardioides bruguierae</name>
    <dbReference type="NCBI Taxonomy" id="2945102"/>
    <lineage>
        <taxon>Bacteria</taxon>
        <taxon>Bacillati</taxon>
        <taxon>Actinomycetota</taxon>
        <taxon>Actinomycetes</taxon>
        <taxon>Propionibacteriales</taxon>
        <taxon>Nocardioidaceae</taxon>
        <taxon>Nocardioides</taxon>
    </lineage>
</organism>
<name>A0A9X2D5E2_9ACTN</name>
<sequence length="328" mass="34622">MVLALVRHGRPLVDPAAPAASWELDPAGFDEVWSLRARVAGAVSGDAFWGCSPERKTVETAQLLTDGDVGVLPSLVEQRGRTWVEDLPTVVAAALAAPEQAVLPGWEPVAAMTERVLGTVEALRAEHPGRDLVLVGHGTAWTVLEAALTGQPAPSRGGAAGRCRTCACWLSERIERPLRAEPQAPDSHPTARGVPAGVRAWEDDGMSTTEAPLPESAQAAPASPAHDPHAGWWRRGHPTFSALVGFFTGLVFVLLVPGVYAAVLAAVTDRSTAESAFPFVLLALAVPIALLVPPVTRRFARYMLLGIASTALVVGGVTGLTLWYLFTH</sequence>